<dbReference type="InterPro" id="IPR013784">
    <property type="entry name" value="Carb-bd-like_fold"/>
</dbReference>
<evidence type="ECO:0000256" key="1">
    <source>
        <dbReference type="ARBA" id="ARBA00022729"/>
    </source>
</evidence>
<dbReference type="Proteomes" id="UP000002221">
    <property type="component" value="Chromosome"/>
</dbReference>
<feature type="compositionally biased region" description="Pro residues" evidence="2">
    <location>
        <begin position="20"/>
        <end position="31"/>
    </location>
</feature>
<dbReference type="OrthoDB" id="9809989at2"/>
<organism evidence="5 6">
    <name type="scientific">Rhodothermus marinus (strain ATCC 43812 / DSM 4252 / R-10)</name>
    <name type="common">Rhodothermus obamensis</name>
    <dbReference type="NCBI Taxonomy" id="518766"/>
    <lineage>
        <taxon>Bacteria</taxon>
        <taxon>Pseudomonadati</taxon>
        <taxon>Rhodothermota</taxon>
        <taxon>Rhodothermia</taxon>
        <taxon>Rhodothermales</taxon>
        <taxon>Rhodothermaceae</taxon>
        <taxon>Rhodothermus</taxon>
    </lineage>
</organism>
<evidence type="ECO:0000256" key="3">
    <source>
        <dbReference type="SAM" id="SignalP"/>
    </source>
</evidence>
<feature type="region of interest" description="Disordered" evidence="2">
    <location>
        <begin position="20"/>
        <end position="47"/>
    </location>
</feature>
<accession>D0MER4</accession>
<dbReference type="SUPFAM" id="SSF49452">
    <property type="entry name" value="Starch-binding domain-like"/>
    <property type="match status" value="1"/>
</dbReference>
<dbReference type="RefSeq" id="WP_012842976.1">
    <property type="nucleotide sequence ID" value="NC_013501.1"/>
</dbReference>
<feature type="signal peptide" evidence="3">
    <location>
        <begin position="1"/>
        <end position="18"/>
    </location>
</feature>
<dbReference type="InterPro" id="IPR032812">
    <property type="entry name" value="SbsA_Ig"/>
</dbReference>
<evidence type="ECO:0000313" key="5">
    <source>
        <dbReference type="EMBL" id="ACY47364.1"/>
    </source>
</evidence>
<sequence length="555" mass="61628">MRPARKLLWLLLGLAACANPVPPSGGPPDRTPPALVESMPPPNATGVQDPRIRLIFSEGIDPASVARALSITPTPERLPEVRVRGRTVTFTLPAPLRPNTTYVLTFDTNLRDLHGVALREPIVLAFSTGPTINRGQLAGHVLDAASGRPVAGVDVYAYALPDTLPPHAWPNAPDYRTQTDPEGRFRFAYLSEQPYFVVALADRNRNRRPDPGEAFAAPPIPMLVADTTDRPFPEPWLLTRLDTMPPAPQRVQPLSNRRLQVRFSEPVRLQTRDPSRWRLFTGDATVPVDVVYQVPERPLDVLLYTAPLRATTYFLRPGGVVDTAGNPVRPDTLRFTGSERPDTLRLRFLGFEPAAEALLLPDQPLRLRFNQPPPDLTPYLSLTDTAGAPRTFHLESADGTTYALWPDPPLRPDERLHLVLEGRIVGRPDTLWRATLARMPAAMLGSLSGVVQAADTTAPIVVELLPETPTLPVRRQTLPPGGGAFHFKQLPEGRFRVRAFLDRNGNRRWDGGQLLPYEPPEPLRRLPEPLQTRPRWEVAAADTLHFPSLHLRQTP</sequence>
<dbReference type="HOGENOM" id="CLU_034183_0_0_10"/>
<protein>
    <recommendedName>
        <fullName evidence="4">SbsA Ig-like domain-containing protein</fullName>
    </recommendedName>
</protein>
<evidence type="ECO:0000313" key="6">
    <source>
        <dbReference type="Proteomes" id="UP000002221"/>
    </source>
</evidence>
<dbReference type="EMBL" id="CP001807">
    <property type="protein sequence ID" value="ACY47364.1"/>
    <property type="molecule type" value="Genomic_DNA"/>
</dbReference>
<evidence type="ECO:0000256" key="2">
    <source>
        <dbReference type="SAM" id="MobiDB-lite"/>
    </source>
</evidence>
<name>D0MER4_RHOM4</name>
<dbReference type="Pfam" id="PF13205">
    <property type="entry name" value="Big_5"/>
    <property type="match status" value="1"/>
</dbReference>
<feature type="chain" id="PRO_5003010862" description="SbsA Ig-like domain-containing protein" evidence="3">
    <location>
        <begin position="19"/>
        <end position="555"/>
    </location>
</feature>
<dbReference type="PROSITE" id="PS51257">
    <property type="entry name" value="PROKAR_LIPOPROTEIN"/>
    <property type="match status" value="1"/>
</dbReference>
<feature type="domain" description="SbsA Ig-like" evidence="4">
    <location>
        <begin position="29"/>
        <end position="128"/>
    </location>
</feature>
<dbReference type="KEGG" id="rmr:Rmar_0462"/>
<dbReference type="STRING" id="518766.Rmar_0462"/>
<keyword evidence="6" id="KW-1185">Reference proteome</keyword>
<dbReference type="Gene3D" id="2.60.40.1220">
    <property type="match status" value="1"/>
</dbReference>
<proteinExistence type="predicted"/>
<reference evidence="5 6" key="1">
    <citation type="journal article" date="2009" name="Stand. Genomic Sci.">
        <title>Complete genome sequence of Rhodothermus marinus type strain (R-10).</title>
        <authorList>
            <person name="Nolan M."/>
            <person name="Tindall B.J."/>
            <person name="Pomrenke H."/>
            <person name="Lapidus A."/>
            <person name="Copeland A."/>
            <person name="Glavina Del Rio T."/>
            <person name="Lucas S."/>
            <person name="Chen F."/>
            <person name="Tice H."/>
            <person name="Cheng J.F."/>
            <person name="Saunders E."/>
            <person name="Han C."/>
            <person name="Bruce D."/>
            <person name="Goodwin L."/>
            <person name="Chain P."/>
            <person name="Pitluck S."/>
            <person name="Ovchinikova G."/>
            <person name="Pati A."/>
            <person name="Ivanova N."/>
            <person name="Mavromatis K."/>
            <person name="Chen A."/>
            <person name="Palaniappan K."/>
            <person name="Land M."/>
            <person name="Hauser L."/>
            <person name="Chang Y.J."/>
            <person name="Jeffries C.D."/>
            <person name="Brettin T."/>
            <person name="Goker M."/>
            <person name="Bristow J."/>
            <person name="Eisen J.A."/>
            <person name="Markowitz V."/>
            <person name="Hugenholtz P."/>
            <person name="Kyrpides N.C."/>
            <person name="Klenk H.P."/>
            <person name="Detter J.C."/>
        </authorList>
    </citation>
    <scope>NUCLEOTIDE SEQUENCE [LARGE SCALE GENOMIC DNA]</scope>
    <source>
        <strain evidence="6">ATCC 43812 / DSM 4252 / R-10</strain>
    </source>
</reference>
<dbReference type="InterPro" id="IPR014755">
    <property type="entry name" value="Cu-Rt/internalin_Ig-like"/>
</dbReference>
<gene>
    <name evidence="5" type="ordered locus">Rmar_0462</name>
</gene>
<evidence type="ECO:0000259" key="4">
    <source>
        <dbReference type="Pfam" id="PF13205"/>
    </source>
</evidence>
<dbReference type="GO" id="GO:0030246">
    <property type="term" value="F:carbohydrate binding"/>
    <property type="evidence" value="ECO:0007669"/>
    <property type="project" value="InterPro"/>
</dbReference>
<keyword evidence="1 3" id="KW-0732">Signal</keyword>
<dbReference type="AlphaFoldDB" id="D0MER4"/>
<dbReference type="eggNOG" id="COG2372">
    <property type="taxonomic scope" value="Bacteria"/>
</dbReference>